<keyword evidence="3 13" id="KW-0436">Ligase</keyword>
<dbReference type="InterPro" id="IPR002320">
    <property type="entry name" value="Thr-tRNA-ligase_IIa"/>
</dbReference>
<evidence type="ECO:0000256" key="7">
    <source>
        <dbReference type="ARBA" id="ARBA00022840"/>
    </source>
</evidence>
<evidence type="ECO:0000256" key="2">
    <source>
        <dbReference type="ARBA" id="ARBA00013163"/>
    </source>
</evidence>
<dbReference type="InterPro" id="IPR047246">
    <property type="entry name" value="ThrRS_anticodon"/>
</dbReference>
<dbReference type="GO" id="GO:0004829">
    <property type="term" value="F:threonine-tRNA ligase activity"/>
    <property type="evidence" value="ECO:0007669"/>
    <property type="project" value="UniProtKB-UniRule"/>
</dbReference>
<dbReference type="InterPro" id="IPR033728">
    <property type="entry name" value="ThrRS_core"/>
</dbReference>
<accession>A0A0G1VW54</accession>
<dbReference type="InterPro" id="IPR006195">
    <property type="entry name" value="aa-tRNA-synth_II"/>
</dbReference>
<keyword evidence="5" id="KW-0547">Nucleotide-binding</keyword>
<dbReference type="PRINTS" id="PR01047">
    <property type="entry name" value="TRNASYNTHTHR"/>
</dbReference>
<dbReference type="SUPFAM" id="SSF55681">
    <property type="entry name" value="Class II aaRS and biotin synthetases"/>
    <property type="match status" value="1"/>
</dbReference>
<dbReference type="NCBIfam" id="TIGR00418">
    <property type="entry name" value="thrS"/>
    <property type="match status" value="1"/>
</dbReference>
<sequence length="442" mass="51037">MLTRIYGTVFPTEEELKKHLAQLELAKEHDHRKLGRELELFTVSEEVGPGLILWLPKGNIIKEELEKWAKETESAWGYQRVTTPHITKSGLYHTSGHLPYYQNDMYPPMKLKDGGEYYLKPMNCPHHHLIYASRSRSYRELPLRLAEYGTCYRYEAAGELFGLLRVRGFSQNDAHIYCTPEQAVEEFVAVMKLHEHYYRSLGITDYYLEMGLRDPKKTTKYHGDEKMWKLAEKMMREAVSKLDIKMIEKAGSAAFYGPKIDFIIRSSTGREFATSTNQIDLYMGDRFNLKYADKDGKEKNPVIIHRAPLGSHERFIGFLIEHFGGEFPVWLSPVQAVVIPISEKFAAYGRKVSEALISQGIRSQLDDRDEKMQAKIRDAQLQKVPYMLVVGEREEKAKAAAVRLRSGKDLGAKTVTEIMETIKQIETSRIIDLWRWTAEETT</sequence>
<evidence type="ECO:0000256" key="4">
    <source>
        <dbReference type="ARBA" id="ARBA00022723"/>
    </source>
</evidence>
<evidence type="ECO:0000256" key="8">
    <source>
        <dbReference type="ARBA" id="ARBA00022917"/>
    </source>
</evidence>
<dbReference type="FunFam" id="3.40.50.800:FF:000001">
    <property type="entry name" value="Threonine--tRNA ligase"/>
    <property type="match status" value="1"/>
</dbReference>
<organism evidence="13 14">
    <name type="scientific">Candidatus Gottesmanbacteria bacterium GW2011_GWB1_49_7</name>
    <dbReference type="NCBI Taxonomy" id="1618448"/>
    <lineage>
        <taxon>Bacteria</taxon>
        <taxon>Candidatus Gottesmaniibacteriota</taxon>
    </lineage>
</organism>
<dbReference type="Pfam" id="PF03129">
    <property type="entry name" value="HGTP_anticodon"/>
    <property type="match status" value="1"/>
</dbReference>
<evidence type="ECO:0000256" key="9">
    <source>
        <dbReference type="ARBA" id="ARBA00023146"/>
    </source>
</evidence>
<dbReference type="GO" id="GO:0005524">
    <property type="term" value="F:ATP binding"/>
    <property type="evidence" value="ECO:0007669"/>
    <property type="project" value="UniProtKB-KW"/>
</dbReference>
<dbReference type="Gene3D" id="3.30.930.10">
    <property type="entry name" value="Bira Bifunctional Protein, Domain 2"/>
    <property type="match status" value="1"/>
</dbReference>
<keyword evidence="6" id="KW-0862">Zinc</keyword>
<dbReference type="InterPro" id="IPR002314">
    <property type="entry name" value="aa-tRNA-synt_IIb"/>
</dbReference>
<evidence type="ECO:0000256" key="11">
    <source>
        <dbReference type="NCBIfam" id="TIGR00418"/>
    </source>
</evidence>
<dbReference type="Pfam" id="PF00587">
    <property type="entry name" value="tRNA-synt_2b"/>
    <property type="match status" value="1"/>
</dbReference>
<protein>
    <recommendedName>
        <fullName evidence="2 11">Threonine--tRNA ligase</fullName>
        <ecNumber evidence="2 11">6.1.1.3</ecNumber>
    </recommendedName>
</protein>
<dbReference type="Proteomes" id="UP000034588">
    <property type="component" value="Unassembled WGS sequence"/>
</dbReference>
<dbReference type="InterPro" id="IPR004154">
    <property type="entry name" value="Anticodon-bd"/>
</dbReference>
<dbReference type="GO" id="GO:0046872">
    <property type="term" value="F:metal ion binding"/>
    <property type="evidence" value="ECO:0007669"/>
    <property type="project" value="UniProtKB-KW"/>
</dbReference>
<dbReference type="Gene3D" id="3.40.50.800">
    <property type="entry name" value="Anticodon-binding domain"/>
    <property type="match status" value="1"/>
</dbReference>
<comment type="similarity">
    <text evidence="1">Belongs to the class-II aminoacyl-tRNA synthetase family.</text>
</comment>
<keyword evidence="7" id="KW-0067">ATP-binding</keyword>
<dbReference type="EC" id="6.1.1.3" evidence="2 11"/>
<dbReference type="GO" id="GO:0006435">
    <property type="term" value="P:threonyl-tRNA aminoacylation"/>
    <property type="evidence" value="ECO:0007669"/>
    <property type="project" value="UniProtKB-UniRule"/>
</dbReference>
<keyword evidence="9" id="KW-0030">Aminoacyl-tRNA synthetase</keyword>
<dbReference type="FunFam" id="3.30.930.10:FF:000002">
    <property type="entry name" value="Threonine--tRNA ligase"/>
    <property type="match status" value="1"/>
</dbReference>
<dbReference type="PATRIC" id="fig|1618448.3.peg.928"/>
<dbReference type="PANTHER" id="PTHR11451">
    <property type="entry name" value="THREONINE-TRNA LIGASE"/>
    <property type="match status" value="1"/>
</dbReference>
<dbReference type="GO" id="GO:0005737">
    <property type="term" value="C:cytoplasm"/>
    <property type="evidence" value="ECO:0007669"/>
    <property type="project" value="UniProtKB-UniRule"/>
</dbReference>
<comment type="caution">
    <text evidence="13">The sequence shown here is derived from an EMBL/GenBank/DDBJ whole genome shotgun (WGS) entry which is preliminary data.</text>
</comment>
<dbReference type="PROSITE" id="PS50862">
    <property type="entry name" value="AA_TRNA_LIGASE_II"/>
    <property type="match status" value="1"/>
</dbReference>
<reference evidence="13 14" key="1">
    <citation type="journal article" date="2015" name="Nature">
        <title>rRNA introns, odd ribosomes, and small enigmatic genomes across a large radiation of phyla.</title>
        <authorList>
            <person name="Brown C.T."/>
            <person name="Hug L.A."/>
            <person name="Thomas B.C."/>
            <person name="Sharon I."/>
            <person name="Castelle C.J."/>
            <person name="Singh A."/>
            <person name="Wilkins M.J."/>
            <person name="Williams K.H."/>
            <person name="Banfield J.F."/>
        </authorList>
    </citation>
    <scope>NUCLEOTIDE SEQUENCE [LARGE SCALE GENOMIC DNA]</scope>
</reference>
<comment type="catalytic activity">
    <reaction evidence="10">
        <text>tRNA(Thr) + L-threonine + ATP = L-threonyl-tRNA(Thr) + AMP + diphosphate + H(+)</text>
        <dbReference type="Rhea" id="RHEA:24624"/>
        <dbReference type="Rhea" id="RHEA-COMP:9670"/>
        <dbReference type="Rhea" id="RHEA-COMP:9704"/>
        <dbReference type="ChEBI" id="CHEBI:15378"/>
        <dbReference type="ChEBI" id="CHEBI:30616"/>
        <dbReference type="ChEBI" id="CHEBI:33019"/>
        <dbReference type="ChEBI" id="CHEBI:57926"/>
        <dbReference type="ChEBI" id="CHEBI:78442"/>
        <dbReference type="ChEBI" id="CHEBI:78534"/>
        <dbReference type="ChEBI" id="CHEBI:456215"/>
        <dbReference type="EC" id="6.1.1.3"/>
    </reaction>
</comment>
<dbReference type="EMBL" id="LCQD01000032">
    <property type="protein sequence ID" value="KKW10676.1"/>
    <property type="molecule type" value="Genomic_DNA"/>
</dbReference>
<evidence type="ECO:0000256" key="10">
    <source>
        <dbReference type="ARBA" id="ARBA00049515"/>
    </source>
</evidence>
<proteinExistence type="inferred from homology"/>
<evidence type="ECO:0000313" key="13">
    <source>
        <dbReference type="EMBL" id="KKW10676.1"/>
    </source>
</evidence>
<evidence type="ECO:0000256" key="1">
    <source>
        <dbReference type="ARBA" id="ARBA00008226"/>
    </source>
</evidence>
<dbReference type="CDD" id="cd00771">
    <property type="entry name" value="ThrRS_core"/>
    <property type="match status" value="1"/>
</dbReference>
<name>A0A0G1VW54_9BACT</name>
<keyword evidence="8" id="KW-0648">Protein biosynthesis</keyword>
<keyword evidence="4" id="KW-0479">Metal-binding</keyword>
<dbReference type="InterPro" id="IPR045864">
    <property type="entry name" value="aa-tRNA-synth_II/BPL/LPL"/>
</dbReference>
<evidence type="ECO:0000256" key="6">
    <source>
        <dbReference type="ARBA" id="ARBA00022833"/>
    </source>
</evidence>
<dbReference type="InterPro" id="IPR036621">
    <property type="entry name" value="Anticodon-bd_dom_sf"/>
</dbReference>
<dbReference type="PANTHER" id="PTHR11451:SF44">
    <property type="entry name" value="THREONINE--TRNA LIGASE, CHLOROPLASTIC_MITOCHONDRIAL 2"/>
    <property type="match status" value="1"/>
</dbReference>
<evidence type="ECO:0000256" key="3">
    <source>
        <dbReference type="ARBA" id="ARBA00022598"/>
    </source>
</evidence>
<dbReference type="AlphaFoldDB" id="A0A0G1VW54"/>
<gene>
    <name evidence="13" type="ORF">UY48_C0032G0008</name>
</gene>
<dbReference type="CDD" id="cd00860">
    <property type="entry name" value="ThrRS_anticodon"/>
    <property type="match status" value="1"/>
</dbReference>
<dbReference type="SUPFAM" id="SSF52954">
    <property type="entry name" value="Class II aaRS ABD-related"/>
    <property type="match status" value="1"/>
</dbReference>
<evidence type="ECO:0000313" key="14">
    <source>
        <dbReference type="Proteomes" id="UP000034588"/>
    </source>
</evidence>
<evidence type="ECO:0000256" key="5">
    <source>
        <dbReference type="ARBA" id="ARBA00022741"/>
    </source>
</evidence>
<evidence type="ECO:0000259" key="12">
    <source>
        <dbReference type="PROSITE" id="PS50862"/>
    </source>
</evidence>
<feature type="domain" description="Aminoacyl-transfer RNA synthetases class-II family profile" evidence="12">
    <location>
        <begin position="30"/>
        <end position="328"/>
    </location>
</feature>